<sequence length="228" mass="26261">MKKQMSNPGIERLKKIYSLYDEAMDHMEGVCQKKCSSCCTCNVTLTTLEAEFLIEALTQREKKELQARINHCFPQKRYIPKMTTNRFARLCVEGKEVPEEENDPSWGKCPLLADDLCVLYEVRPFGCRALMSQVHCSEKGYAQVPPIVLTFNTLFSQVIEHVDENGFFGNLSDMLTLFLSDNTFMRFSDPAGIPDDGRFVFNEKIPVLMIPLEHRERVKSFWKKLSSL</sequence>
<dbReference type="EMBL" id="FNLL01000004">
    <property type="protein sequence ID" value="SDU05284.1"/>
    <property type="molecule type" value="Genomic_DNA"/>
</dbReference>
<protein>
    <recommendedName>
        <fullName evidence="3">Zinc-or iron-chelating domain-containing protein</fullName>
    </recommendedName>
</protein>
<gene>
    <name evidence="1" type="ORF">SAMN04487931_10492</name>
</gene>
<evidence type="ECO:0008006" key="3">
    <source>
        <dbReference type="Google" id="ProtNLM"/>
    </source>
</evidence>
<keyword evidence="2" id="KW-1185">Reference proteome</keyword>
<dbReference type="Proteomes" id="UP000199608">
    <property type="component" value="Unassembled WGS sequence"/>
</dbReference>
<organism evidence="1 2">
    <name type="scientific">Desulfobacula phenolica</name>
    <dbReference type="NCBI Taxonomy" id="90732"/>
    <lineage>
        <taxon>Bacteria</taxon>
        <taxon>Pseudomonadati</taxon>
        <taxon>Thermodesulfobacteriota</taxon>
        <taxon>Desulfobacteria</taxon>
        <taxon>Desulfobacterales</taxon>
        <taxon>Desulfobacteraceae</taxon>
        <taxon>Desulfobacula</taxon>
    </lineage>
</organism>
<dbReference type="RefSeq" id="WP_092232331.1">
    <property type="nucleotide sequence ID" value="NZ_FNLL01000004.1"/>
</dbReference>
<evidence type="ECO:0000313" key="2">
    <source>
        <dbReference type="Proteomes" id="UP000199608"/>
    </source>
</evidence>
<proteinExistence type="predicted"/>
<dbReference type="AlphaFoldDB" id="A0A1H2FD61"/>
<name>A0A1H2FD61_9BACT</name>
<accession>A0A1H2FD61</accession>
<evidence type="ECO:0000313" key="1">
    <source>
        <dbReference type="EMBL" id="SDU05284.1"/>
    </source>
</evidence>
<reference evidence="2" key="1">
    <citation type="submission" date="2016-10" db="EMBL/GenBank/DDBJ databases">
        <authorList>
            <person name="Varghese N."/>
            <person name="Submissions S."/>
        </authorList>
    </citation>
    <scope>NUCLEOTIDE SEQUENCE [LARGE SCALE GENOMIC DNA]</scope>
    <source>
        <strain evidence="2">DSM 3384</strain>
    </source>
</reference>